<dbReference type="Pfam" id="PF02223">
    <property type="entry name" value="Thymidylate_kin"/>
    <property type="match status" value="1"/>
</dbReference>
<feature type="transmembrane region" description="Helical" evidence="14">
    <location>
        <begin position="26"/>
        <end position="48"/>
    </location>
</feature>
<keyword evidence="17" id="KW-1185">Reference proteome</keyword>
<dbReference type="PANTHER" id="PTHR43266:SF10">
    <property type="entry name" value="BACILYSIN EXPORTER BACE-RELATED"/>
    <property type="match status" value="1"/>
</dbReference>
<feature type="region of interest" description="Disordered" evidence="13">
    <location>
        <begin position="677"/>
        <end position="714"/>
    </location>
</feature>
<feature type="transmembrane region" description="Helical" evidence="14">
    <location>
        <begin position="245"/>
        <end position="267"/>
    </location>
</feature>
<dbReference type="EC" id="2.7.4.9" evidence="2"/>
<feature type="transmembrane region" description="Helical" evidence="14">
    <location>
        <begin position="153"/>
        <end position="175"/>
    </location>
</feature>
<evidence type="ECO:0000313" key="16">
    <source>
        <dbReference type="EMBL" id="NHC16027.1"/>
    </source>
</evidence>
<dbReference type="SUPFAM" id="SSF52540">
    <property type="entry name" value="P-loop containing nucleoside triphosphate hydrolases"/>
    <property type="match status" value="1"/>
</dbReference>
<dbReference type="HAMAP" id="MF_00165">
    <property type="entry name" value="Thymidylate_kinase"/>
    <property type="match status" value="1"/>
</dbReference>
<keyword evidence="12 14" id="KW-0472">Membrane</keyword>
<keyword evidence="5 16" id="KW-0808">Transferase</keyword>
<dbReference type="CDD" id="cd06173">
    <property type="entry name" value="MFS_MefA_like"/>
    <property type="match status" value="1"/>
</dbReference>
<dbReference type="Pfam" id="PF05977">
    <property type="entry name" value="MFS_3"/>
    <property type="match status" value="1"/>
</dbReference>
<dbReference type="InterPro" id="IPR027417">
    <property type="entry name" value="P-loop_NTPase"/>
</dbReference>
<evidence type="ECO:0000256" key="7">
    <source>
        <dbReference type="ARBA" id="ARBA00022727"/>
    </source>
</evidence>
<dbReference type="Gene3D" id="3.40.50.300">
    <property type="entry name" value="P-loop containing nucleotide triphosphate hydrolases"/>
    <property type="match status" value="1"/>
</dbReference>
<keyword evidence="9 16" id="KW-0418">Kinase</keyword>
<organism evidence="16 17">
    <name type="scientific">Motilibacter deserti</name>
    <dbReference type="NCBI Taxonomy" id="2714956"/>
    <lineage>
        <taxon>Bacteria</taxon>
        <taxon>Bacillati</taxon>
        <taxon>Actinomycetota</taxon>
        <taxon>Actinomycetes</taxon>
        <taxon>Motilibacterales</taxon>
        <taxon>Motilibacteraceae</taxon>
        <taxon>Motilibacter</taxon>
    </lineage>
</organism>
<evidence type="ECO:0000256" key="5">
    <source>
        <dbReference type="ARBA" id="ARBA00022679"/>
    </source>
</evidence>
<dbReference type="PANTHER" id="PTHR43266">
    <property type="entry name" value="MACROLIDE-EFFLUX PROTEIN"/>
    <property type="match status" value="1"/>
</dbReference>
<evidence type="ECO:0000256" key="14">
    <source>
        <dbReference type="SAM" id="Phobius"/>
    </source>
</evidence>
<keyword evidence="3" id="KW-0813">Transport</keyword>
<feature type="non-terminal residue" evidence="16">
    <location>
        <position position="798"/>
    </location>
</feature>
<feature type="transmembrane region" description="Helical" evidence="14">
    <location>
        <begin position="335"/>
        <end position="357"/>
    </location>
</feature>
<feature type="transmembrane region" description="Helical" evidence="14">
    <location>
        <begin position="369"/>
        <end position="395"/>
    </location>
</feature>
<dbReference type="InterPro" id="IPR039430">
    <property type="entry name" value="Thymidylate_kin-like_dom"/>
</dbReference>
<evidence type="ECO:0000256" key="11">
    <source>
        <dbReference type="ARBA" id="ARBA00022989"/>
    </source>
</evidence>
<evidence type="ECO:0000256" key="10">
    <source>
        <dbReference type="ARBA" id="ARBA00022840"/>
    </source>
</evidence>
<proteinExistence type="inferred from homology"/>
<keyword evidence="11 14" id="KW-1133">Transmembrane helix</keyword>
<evidence type="ECO:0000256" key="1">
    <source>
        <dbReference type="ARBA" id="ARBA00004651"/>
    </source>
</evidence>
<keyword evidence="7" id="KW-0545">Nucleotide biosynthesis</keyword>
<dbReference type="PROSITE" id="PS01331">
    <property type="entry name" value="THYMIDYLATE_KINASE"/>
    <property type="match status" value="1"/>
</dbReference>
<dbReference type="RefSeq" id="WP_166284504.1">
    <property type="nucleotide sequence ID" value="NZ_JAANNP010000082.1"/>
</dbReference>
<keyword evidence="4" id="KW-1003">Cell membrane</keyword>
<dbReference type="InterPro" id="IPR036259">
    <property type="entry name" value="MFS_trans_sf"/>
</dbReference>
<dbReference type="InterPro" id="IPR018094">
    <property type="entry name" value="Thymidylate_kinase"/>
</dbReference>
<dbReference type="InterPro" id="IPR010290">
    <property type="entry name" value="TM_effector"/>
</dbReference>
<evidence type="ECO:0000256" key="9">
    <source>
        <dbReference type="ARBA" id="ARBA00022777"/>
    </source>
</evidence>
<feature type="transmembrane region" description="Helical" evidence="14">
    <location>
        <begin position="311"/>
        <end position="329"/>
    </location>
</feature>
<evidence type="ECO:0000256" key="4">
    <source>
        <dbReference type="ARBA" id="ARBA00022475"/>
    </source>
</evidence>
<feature type="transmembrane region" description="Helical" evidence="14">
    <location>
        <begin position="279"/>
        <end position="299"/>
    </location>
</feature>
<accession>A0ABX0GYY5</accession>
<dbReference type="Gene3D" id="1.20.1250.20">
    <property type="entry name" value="MFS general substrate transporter like domains"/>
    <property type="match status" value="1"/>
</dbReference>
<feature type="transmembrane region" description="Helical" evidence="14">
    <location>
        <begin position="60"/>
        <end position="84"/>
    </location>
</feature>
<evidence type="ECO:0000256" key="3">
    <source>
        <dbReference type="ARBA" id="ARBA00022448"/>
    </source>
</evidence>
<dbReference type="InterPro" id="IPR018095">
    <property type="entry name" value="Thymidylate_kin_CS"/>
</dbReference>
<dbReference type="NCBIfam" id="TIGR00041">
    <property type="entry name" value="DTMP_kinase"/>
    <property type="match status" value="1"/>
</dbReference>
<feature type="region of interest" description="Disordered" evidence="13">
    <location>
        <begin position="731"/>
        <end position="798"/>
    </location>
</feature>
<protein>
    <recommendedName>
        <fullName evidence="2">dTMP kinase</fullName>
        <ecNumber evidence="2">2.7.4.9</ecNumber>
    </recommendedName>
</protein>
<evidence type="ECO:0000256" key="2">
    <source>
        <dbReference type="ARBA" id="ARBA00012980"/>
    </source>
</evidence>
<dbReference type="Proteomes" id="UP000800981">
    <property type="component" value="Unassembled WGS sequence"/>
</dbReference>
<gene>
    <name evidence="16" type="ORF">G9H71_19770</name>
</gene>
<dbReference type="GO" id="GO:0004798">
    <property type="term" value="F:dTMP kinase activity"/>
    <property type="evidence" value="ECO:0007669"/>
    <property type="project" value="UniProtKB-EC"/>
</dbReference>
<feature type="compositionally biased region" description="Basic and acidic residues" evidence="13">
    <location>
        <begin position="745"/>
        <end position="798"/>
    </location>
</feature>
<name>A0ABX0GYY5_9ACTN</name>
<evidence type="ECO:0000259" key="15">
    <source>
        <dbReference type="Pfam" id="PF02223"/>
    </source>
</evidence>
<feature type="domain" description="Thymidylate kinase-like" evidence="15">
    <location>
        <begin position="472"/>
        <end position="661"/>
    </location>
</feature>
<evidence type="ECO:0000256" key="6">
    <source>
        <dbReference type="ARBA" id="ARBA00022692"/>
    </source>
</evidence>
<keyword evidence="10" id="KW-0067">ATP-binding</keyword>
<comment type="caution">
    <text evidence="16">The sequence shown here is derived from an EMBL/GenBank/DDBJ whole genome shotgun (WGS) entry which is preliminary data.</text>
</comment>
<feature type="compositionally biased region" description="Low complexity" evidence="13">
    <location>
        <begin position="731"/>
        <end position="744"/>
    </location>
</feature>
<evidence type="ECO:0000313" key="17">
    <source>
        <dbReference type="Proteomes" id="UP000800981"/>
    </source>
</evidence>
<dbReference type="CDD" id="cd01672">
    <property type="entry name" value="TMPK"/>
    <property type="match status" value="1"/>
</dbReference>
<dbReference type="EMBL" id="JAANNP010000082">
    <property type="protein sequence ID" value="NHC16027.1"/>
    <property type="molecule type" value="Genomic_DNA"/>
</dbReference>
<sequence>MSTGAVTGLAGDVREVLSLRTFRRMWVALSVASLGDWLGLLAMTAYAQSLAGGDYTQANLAVAVVFLLRLAPAMLLGPLAGVVADRLDRRWTMVTANAARFVILASIPLVGELWWVFVATLLNEAASLFFIPAKEATVPNLVPRERLEAANQLNLAGTYGSAPLAAVLFIVLTLPTGGLGKAQDAPLTLAIALWVNALTFLAAAIVIAQLKDIPARNVITTADGREPSAWKALTEGWKYVGGTKVVRGLIVALLGAFAAGGAVIGLARTYVRDLGAGDPGYGVLFFAVFLGLALGMFLGPRLVAGFSRRRLLCLAITVAGFLLAVIALTPNLPVAVLFTVAMGACTGVAWVIAYTLIGLEVDDDHRGRVFASLTVMLRVVLVAVLALAPLLAAAIGPHTWHPTESVTWTLGGAEVTLLLAGLLCAGLGVASFRTMDDRRGVPVLKDFFAALRGQGLPGPGEEAERHGFFLVLEGGEGAGKSTQATALAAWLRERGHEVVLTREPGGTEIGTRLRALLLDPTTGPLSSRAEALLYAADRAQHVERVVRPALARSAVVISDRYVDSSIAYQGAGRELPDGDVARLSAWATGGLVPDLTVLLDLPAEVGAQRRAARDEGRADRLEAEPVEFHDRVRRRFKELASAAPGRYLVLDASQGPTEVTTVIQQRLRGVLPLSPREAAEQEAARQAEEQRQAEERRRLEAERHEAAERKRAEEAEARRLEQLRAAEAIEAAQRATAEQAARAAEAARREAEEARRIAAEQARLRAEEAAARAAQEAERREREAAARAEREEQERRER</sequence>
<evidence type="ECO:0000256" key="8">
    <source>
        <dbReference type="ARBA" id="ARBA00022741"/>
    </source>
</evidence>
<keyword evidence="6 14" id="KW-0812">Transmembrane</keyword>
<comment type="subcellular location">
    <subcellularLocation>
        <location evidence="1">Cell membrane</location>
        <topology evidence="1">Multi-pass membrane protein</topology>
    </subcellularLocation>
</comment>
<feature type="transmembrane region" description="Helical" evidence="14">
    <location>
        <begin position="415"/>
        <end position="432"/>
    </location>
</feature>
<feature type="transmembrane region" description="Helical" evidence="14">
    <location>
        <begin position="187"/>
        <end position="208"/>
    </location>
</feature>
<keyword evidence="8" id="KW-0547">Nucleotide-binding</keyword>
<evidence type="ECO:0000256" key="12">
    <source>
        <dbReference type="ARBA" id="ARBA00023136"/>
    </source>
</evidence>
<dbReference type="SUPFAM" id="SSF103473">
    <property type="entry name" value="MFS general substrate transporter"/>
    <property type="match status" value="1"/>
</dbReference>
<reference evidence="16 17" key="1">
    <citation type="submission" date="2020-03" db="EMBL/GenBank/DDBJ databases">
        <title>Two novel Motilibacter sp.</title>
        <authorList>
            <person name="Liu S."/>
        </authorList>
    </citation>
    <scope>NUCLEOTIDE SEQUENCE [LARGE SCALE GENOMIC DNA]</scope>
    <source>
        <strain evidence="16 17">E257</strain>
    </source>
</reference>
<evidence type="ECO:0000256" key="13">
    <source>
        <dbReference type="SAM" id="MobiDB-lite"/>
    </source>
</evidence>